<dbReference type="EMBL" id="CM018044">
    <property type="protein sequence ID" value="KAA8529047.1"/>
    <property type="molecule type" value="Genomic_DNA"/>
</dbReference>
<name>A0A5J5AHX6_9ASTE</name>
<gene>
    <name evidence="1" type="ORF">F0562_033465</name>
</gene>
<reference evidence="1 2" key="1">
    <citation type="submission" date="2019-09" db="EMBL/GenBank/DDBJ databases">
        <title>A chromosome-level genome assembly of the Chinese tupelo Nyssa sinensis.</title>
        <authorList>
            <person name="Yang X."/>
            <person name="Kang M."/>
            <person name="Yang Y."/>
            <person name="Xiong H."/>
            <person name="Wang M."/>
            <person name="Zhang Z."/>
            <person name="Wang Z."/>
            <person name="Wu H."/>
            <person name="Ma T."/>
            <person name="Liu J."/>
            <person name="Xi Z."/>
        </authorList>
    </citation>
    <scope>NUCLEOTIDE SEQUENCE [LARGE SCALE GENOMIC DNA]</scope>
    <source>
        <strain evidence="1">J267</strain>
        <tissue evidence="1">Leaf</tissue>
    </source>
</reference>
<evidence type="ECO:0000313" key="1">
    <source>
        <dbReference type="EMBL" id="KAA8529047.1"/>
    </source>
</evidence>
<dbReference type="AlphaFoldDB" id="A0A5J5AHX6"/>
<dbReference type="Proteomes" id="UP000325577">
    <property type="component" value="Linkage Group LG20"/>
</dbReference>
<protein>
    <submittedName>
        <fullName evidence="1">Uncharacterized protein</fullName>
    </submittedName>
</protein>
<sequence>MVSPFNPVIVLCRLSDGGAFGGGLFELYYGDSEQVRAKIVTGGVDVELWLDEAMTSVVVTPPAVGVCDVAEMYRR</sequence>
<proteinExistence type="predicted"/>
<accession>A0A5J5AHX6</accession>
<evidence type="ECO:0000313" key="2">
    <source>
        <dbReference type="Proteomes" id="UP000325577"/>
    </source>
</evidence>
<keyword evidence="2" id="KW-1185">Reference proteome</keyword>
<organism evidence="1 2">
    <name type="scientific">Nyssa sinensis</name>
    <dbReference type="NCBI Taxonomy" id="561372"/>
    <lineage>
        <taxon>Eukaryota</taxon>
        <taxon>Viridiplantae</taxon>
        <taxon>Streptophyta</taxon>
        <taxon>Embryophyta</taxon>
        <taxon>Tracheophyta</taxon>
        <taxon>Spermatophyta</taxon>
        <taxon>Magnoliopsida</taxon>
        <taxon>eudicotyledons</taxon>
        <taxon>Gunneridae</taxon>
        <taxon>Pentapetalae</taxon>
        <taxon>asterids</taxon>
        <taxon>Cornales</taxon>
        <taxon>Nyssaceae</taxon>
        <taxon>Nyssa</taxon>
    </lineage>
</organism>